<sequence length="77" mass="8468">MGRKNNTSGSKTRRADIYQEVTRPNYCASGKRACVLVAKLGERLRQPAAAHPRQTISGINILLLWAQSLARGYANPT</sequence>
<evidence type="ECO:0000313" key="2">
    <source>
        <dbReference type="Proteomes" id="UP001595957"/>
    </source>
</evidence>
<dbReference type="RefSeq" id="WP_380803917.1">
    <property type="nucleotide sequence ID" value="NZ_JBHSFZ010000015.1"/>
</dbReference>
<accession>A0ABV9EXE8</accession>
<comment type="caution">
    <text evidence="1">The sequence shown here is derived from an EMBL/GenBank/DDBJ whole genome shotgun (WGS) entry which is preliminary data.</text>
</comment>
<keyword evidence="2" id="KW-1185">Reference proteome</keyword>
<gene>
    <name evidence="1" type="ORF">ACFO3E_08925</name>
</gene>
<organism evidence="1 2">
    <name type="scientific">Sphingobium tyrosinilyticum</name>
    <dbReference type="NCBI Taxonomy" id="2715436"/>
    <lineage>
        <taxon>Bacteria</taxon>
        <taxon>Pseudomonadati</taxon>
        <taxon>Pseudomonadota</taxon>
        <taxon>Alphaproteobacteria</taxon>
        <taxon>Sphingomonadales</taxon>
        <taxon>Sphingomonadaceae</taxon>
        <taxon>Sphingobium</taxon>
    </lineage>
</organism>
<proteinExistence type="predicted"/>
<dbReference type="Proteomes" id="UP001595957">
    <property type="component" value="Unassembled WGS sequence"/>
</dbReference>
<protein>
    <submittedName>
        <fullName evidence="1">Uncharacterized protein</fullName>
    </submittedName>
</protein>
<dbReference type="EMBL" id="JBHSFZ010000015">
    <property type="protein sequence ID" value="MFC4594311.1"/>
    <property type="molecule type" value="Genomic_DNA"/>
</dbReference>
<name>A0ABV9EXE8_9SPHN</name>
<reference evidence="2" key="1">
    <citation type="journal article" date="2019" name="Int. J. Syst. Evol. Microbiol.">
        <title>The Global Catalogue of Microorganisms (GCM) 10K type strain sequencing project: providing services to taxonomists for standard genome sequencing and annotation.</title>
        <authorList>
            <consortium name="The Broad Institute Genomics Platform"/>
            <consortium name="The Broad Institute Genome Sequencing Center for Infectious Disease"/>
            <person name="Wu L."/>
            <person name="Ma J."/>
        </authorList>
    </citation>
    <scope>NUCLEOTIDE SEQUENCE [LARGE SCALE GENOMIC DNA]</scope>
    <source>
        <strain evidence="2">NBRC 103632</strain>
    </source>
</reference>
<evidence type="ECO:0000313" key="1">
    <source>
        <dbReference type="EMBL" id="MFC4594311.1"/>
    </source>
</evidence>